<evidence type="ECO:0000256" key="1">
    <source>
        <dbReference type="SAM" id="Phobius"/>
    </source>
</evidence>
<feature type="transmembrane region" description="Helical" evidence="1">
    <location>
        <begin position="56"/>
        <end position="72"/>
    </location>
</feature>
<feature type="transmembrane region" description="Helical" evidence="1">
    <location>
        <begin position="92"/>
        <end position="120"/>
    </location>
</feature>
<dbReference type="OrthoDB" id="886403at2"/>
<reference evidence="2 3" key="1">
    <citation type="submission" date="2017-06" db="EMBL/GenBank/DDBJ databases">
        <title>Hymenobacter amundsenii sp. nov. isolated from regoliths in Antarctica.</title>
        <authorList>
            <person name="Sedlacek I."/>
            <person name="Kralova S."/>
            <person name="Pantucek R."/>
            <person name="Svec P."/>
            <person name="Holochova P."/>
            <person name="Stankova E."/>
            <person name="Vrbovska V."/>
            <person name="Busse H.-J."/>
        </authorList>
    </citation>
    <scope>NUCLEOTIDE SEQUENCE [LARGE SCALE GENOMIC DNA]</scope>
    <source>
        <strain evidence="2 3">CCM 8682</strain>
    </source>
</reference>
<proteinExistence type="predicted"/>
<name>A0A246FMC7_9BACT</name>
<keyword evidence="1" id="KW-1133">Transmembrane helix</keyword>
<evidence type="ECO:0000313" key="3">
    <source>
        <dbReference type="Proteomes" id="UP000197277"/>
    </source>
</evidence>
<keyword evidence="1" id="KW-0812">Transmembrane</keyword>
<organism evidence="2 3">
    <name type="scientific">Hymenobacter amundsenii</name>
    <dbReference type="NCBI Taxonomy" id="2006685"/>
    <lineage>
        <taxon>Bacteria</taxon>
        <taxon>Pseudomonadati</taxon>
        <taxon>Bacteroidota</taxon>
        <taxon>Cytophagia</taxon>
        <taxon>Cytophagales</taxon>
        <taxon>Hymenobacteraceae</taxon>
        <taxon>Hymenobacter</taxon>
    </lineage>
</organism>
<protein>
    <submittedName>
        <fullName evidence="2">Uncharacterized protein</fullName>
    </submittedName>
</protein>
<dbReference type="RefSeq" id="WP_088463688.1">
    <property type="nucleotide sequence ID" value="NZ_NIRR01000007.1"/>
</dbReference>
<dbReference type="EMBL" id="NIRR01000007">
    <property type="protein sequence ID" value="OWP63907.1"/>
    <property type="molecule type" value="Genomic_DNA"/>
</dbReference>
<evidence type="ECO:0000313" key="2">
    <source>
        <dbReference type="EMBL" id="OWP63907.1"/>
    </source>
</evidence>
<gene>
    <name evidence="2" type="ORF">CDA63_06760</name>
</gene>
<keyword evidence="1" id="KW-0472">Membrane</keyword>
<feature type="transmembrane region" description="Helical" evidence="1">
    <location>
        <begin position="26"/>
        <end position="44"/>
    </location>
</feature>
<accession>A0A246FMC7</accession>
<sequence>MSAAESYSSQVWRFFWAVVVPNVPRVAWLVLGLAVFCWLNLLGLEELWPHFPQAERWFVVVLVVNLGLLPWLGARTAQLVRQRVQGWWWQGFWQMVAFVAYLGATALSILLLIFGLLVGLM</sequence>
<dbReference type="AlphaFoldDB" id="A0A246FMC7"/>
<dbReference type="Proteomes" id="UP000197277">
    <property type="component" value="Unassembled WGS sequence"/>
</dbReference>
<comment type="caution">
    <text evidence="2">The sequence shown here is derived from an EMBL/GenBank/DDBJ whole genome shotgun (WGS) entry which is preliminary data.</text>
</comment>
<keyword evidence="3" id="KW-1185">Reference proteome</keyword>